<dbReference type="PANTHER" id="PTHR48109">
    <property type="entry name" value="DIHYDROOROTATE DEHYDROGENASE (QUINONE), MITOCHONDRIAL-RELATED"/>
    <property type="match status" value="1"/>
</dbReference>
<keyword evidence="10" id="KW-1185">Reference proteome</keyword>
<comment type="pathway">
    <text evidence="2">Pyrimidine metabolism; UMP biosynthesis via de novo pathway.</text>
</comment>
<feature type="compositionally biased region" description="Low complexity" evidence="7">
    <location>
        <begin position="290"/>
        <end position="304"/>
    </location>
</feature>
<dbReference type="GO" id="GO:0004152">
    <property type="term" value="F:dihydroorotate dehydrogenase activity"/>
    <property type="evidence" value="ECO:0007669"/>
    <property type="project" value="TreeGrafter"/>
</dbReference>
<dbReference type="InterPro" id="IPR050074">
    <property type="entry name" value="DHO_dehydrogenase"/>
</dbReference>
<dbReference type="SUPFAM" id="SSF51395">
    <property type="entry name" value="FMN-linked oxidoreductases"/>
    <property type="match status" value="1"/>
</dbReference>
<evidence type="ECO:0000256" key="6">
    <source>
        <dbReference type="ARBA" id="ARBA00023002"/>
    </source>
</evidence>
<evidence type="ECO:0000256" key="1">
    <source>
        <dbReference type="ARBA" id="ARBA00001917"/>
    </source>
</evidence>
<keyword evidence="3" id="KW-0285">Flavoprotein</keyword>
<dbReference type="Gene3D" id="2.30.26.10">
    <property type="entry name" value="Dihydroorotate Dehydrogenase A, chain A, domain 2"/>
    <property type="match status" value="1"/>
</dbReference>
<dbReference type="GeneID" id="31015795"/>
<evidence type="ECO:0000256" key="5">
    <source>
        <dbReference type="ARBA" id="ARBA00022975"/>
    </source>
</evidence>
<dbReference type="EMBL" id="MNUE01000004">
    <property type="protein sequence ID" value="OJD38661.1"/>
    <property type="molecule type" value="Genomic_DNA"/>
</dbReference>
<keyword evidence="5" id="KW-0665">Pyrimidine biosynthesis</keyword>
<dbReference type="InterPro" id="IPR013785">
    <property type="entry name" value="Aldolase_TIM"/>
</dbReference>
<dbReference type="Proteomes" id="UP000183809">
    <property type="component" value="Unassembled WGS sequence"/>
</dbReference>
<organism evidence="9 10">
    <name type="scientific">Diplodia corticola</name>
    <dbReference type="NCBI Taxonomy" id="236234"/>
    <lineage>
        <taxon>Eukaryota</taxon>
        <taxon>Fungi</taxon>
        <taxon>Dikarya</taxon>
        <taxon>Ascomycota</taxon>
        <taxon>Pezizomycotina</taxon>
        <taxon>Dothideomycetes</taxon>
        <taxon>Dothideomycetes incertae sedis</taxon>
        <taxon>Botryosphaeriales</taxon>
        <taxon>Botryosphaeriaceae</taxon>
        <taxon>Diplodia</taxon>
    </lineage>
</organism>
<evidence type="ECO:0000256" key="3">
    <source>
        <dbReference type="ARBA" id="ARBA00022630"/>
    </source>
</evidence>
<protein>
    <submittedName>
        <fullName evidence="9">Dihydroorotate dehydrogenase</fullName>
    </submittedName>
</protein>
<feature type="region of interest" description="Disordered" evidence="7">
    <location>
        <begin position="282"/>
        <end position="304"/>
    </location>
</feature>
<sequence length="405" mass="41050">MAPPRAPPPPPPLTINPPLLNSANPWATTLSHLLTLYASPYTGAVTTRTSLLDGYPHDDAINQYTFFSPTTQTPSTSTTDPSATSASASASLNTLGYSPLPLRTYLSFITTISAAATASAPAENENGLGGSGGLRRDKPIIVSVTGSPADVARCYDLIRRCAATVCMPLAMEVNLSCPNIDGGKPVPAAYDRAAVVAYLVALRGAVAEGVDADGDAGDGESVEGDGEKKKAVVVPIGLKTPPFTHAGMFADFVAALTDVLPTPISFVTAVNTLAPSLVLVPSNPNPNPDAPDANTTTTPSSSLLRPALGSATGLGTGGMAGAPLHPLALGNVLGLTRALGAAEALRGRVMVVGVGGVEDAEGWRRMRGVGAGAVGVGTALGRLGVGVFERIWRGVEGRATAGARL</sequence>
<keyword evidence="6" id="KW-0560">Oxidoreductase</keyword>
<dbReference type="PANTHER" id="PTHR48109:SF1">
    <property type="entry name" value="DIHYDROOROTATE DEHYDROGENASE (FUMARATE)"/>
    <property type="match status" value="1"/>
</dbReference>
<evidence type="ECO:0000313" key="9">
    <source>
        <dbReference type="EMBL" id="OJD38661.1"/>
    </source>
</evidence>
<evidence type="ECO:0000259" key="8">
    <source>
        <dbReference type="Pfam" id="PF01180"/>
    </source>
</evidence>
<dbReference type="Pfam" id="PF01180">
    <property type="entry name" value="DHO_dh"/>
    <property type="match status" value="1"/>
</dbReference>
<proteinExistence type="predicted"/>
<accession>A0A1J9SGE9</accession>
<keyword evidence="4" id="KW-0288">FMN</keyword>
<dbReference type="GO" id="GO:0005737">
    <property type="term" value="C:cytoplasm"/>
    <property type="evidence" value="ECO:0007669"/>
    <property type="project" value="InterPro"/>
</dbReference>
<gene>
    <name evidence="9" type="ORF">BKCO1_4000116</name>
</gene>
<feature type="domain" description="Dihydroorotate dehydrogenase catalytic" evidence="8">
    <location>
        <begin position="314"/>
        <end position="396"/>
    </location>
</feature>
<dbReference type="RefSeq" id="XP_020134272.1">
    <property type="nucleotide sequence ID" value="XM_020275534.1"/>
</dbReference>
<dbReference type="OrthoDB" id="14784at2759"/>
<dbReference type="Gene3D" id="3.20.20.70">
    <property type="entry name" value="Aldolase class I"/>
    <property type="match status" value="1"/>
</dbReference>
<evidence type="ECO:0000313" key="10">
    <source>
        <dbReference type="Proteomes" id="UP000183809"/>
    </source>
</evidence>
<dbReference type="GO" id="GO:0006207">
    <property type="term" value="P:'de novo' pyrimidine nucleobase biosynthetic process"/>
    <property type="evidence" value="ECO:0007669"/>
    <property type="project" value="TreeGrafter"/>
</dbReference>
<dbReference type="STRING" id="236234.A0A1J9SGE9"/>
<feature type="region of interest" description="Disordered" evidence="7">
    <location>
        <begin position="67"/>
        <end position="86"/>
    </location>
</feature>
<evidence type="ECO:0000256" key="4">
    <source>
        <dbReference type="ARBA" id="ARBA00022643"/>
    </source>
</evidence>
<comment type="caution">
    <text evidence="9">The sequence shown here is derived from an EMBL/GenBank/DDBJ whole genome shotgun (WGS) entry which is preliminary data.</text>
</comment>
<dbReference type="GO" id="GO:0006221">
    <property type="term" value="P:pyrimidine nucleotide biosynthetic process"/>
    <property type="evidence" value="ECO:0007669"/>
    <property type="project" value="UniProtKB-KW"/>
</dbReference>
<dbReference type="InterPro" id="IPR023359">
    <property type="entry name" value="Dihydro_DH_chainA_dom2"/>
</dbReference>
<name>A0A1J9SGE9_9PEZI</name>
<dbReference type="AlphaFoldDB" id="A0A1J9SGE9"/>
<evidence type="ECO:0000256" key="7">
    <source>
        <dbReference type="SAM" id="MobiDB-lite"/>
    </source>
</evidence>
<dbReference type="InterPro" id="IPR005720">
    <property type="entry name" value="Dihydroorotate_DH_cat"/>
</dbReference>
<reference evidence="9 10" key="1">
    <citation type="submission" date="2016-10" db="EMBL/GenBank/DDBJ databases">
        <title>Proteomics and genomics reveal pathogen-plant mechanisms compatible with a hemibiotrophic lifestyle of Diplodia corticola.</title>
        <authorList>
            <person name="Fernandes I."/>
            <person name="De Jonge R."/>
            <person name="Van De Peer Y."/>
            <person name="Devreese B."/>
            <person name="Alves A."/>
            <person name="Esteves A.C."/>
        </authorList>
    </citation>
    <scope>NUCLEOTIDE SEQUENCE [LARGE SCALE GENOMIC DNA]</scope>
    <source>
        <strain evidence="9 10">CBS 112549</strain>
    </source>
</reference>
<evidence type="ECO:0000256" key="2">
    <source>
        <dbReference type="ARBA" id="ARBA00004725"/>
    </source>
</evidence>
<comment type="cofactor">
    <cofactor evidence="1">
        <name>FMN</name>
        <dbReference type="ChEBI" id="CHEBI:58210"/>
    </cofactor>
</comment>